<evidence type="ECO:0000313" key="2">
    <source>
        <dbReference type="Proteomes" id="UP000664940"/>
    </source>
</evidence>
<protein>
    <submittedName>
        <fullName evidence="1">Uncharacterized protein</fullName>
    </submittedName>
</protein>
<name>A0A834ARJ6_9CHIR</name>
<organism evidence="1 2">
    <name type="scientific">Phyllostomus discolor</name>
    <name type="common">pale spear-nosed bat</name>
    <dbReference type="NCBI Taxonomy" id="89673"/>
    <lineage>
        <taxon>Eukaryota</taxon>
        <taxon>Metazoa</taxon>
        <taxon>Chordata</taxon>
        <taxon>Craniata</taxon>
        <taxon>Vertebrata</taxon>
        <taxon>Euteleostomi</taxon>
        <taxon>Mammalia</taxon>
        <taxon>Eutheria</taxon>
        <taxon>Laurasiatheria</taxon>
        <taxon>Chiroptera</taxon>
        <taxon>Yangochiroptera</taxon>
        <taxon>Phyllostomidae</taxon>
        <taxon>Phyllostominae</taxon>
        <taxon>Phyllostomus</taxon>
    </lineage>
</organism>
<dbReference type="EMBL" id="JABVXQ010000004">
    <property type="protein sequence ID" value="KAF6114601.1"/>
    <property type="molecule type" value="Genomic_DNA"/>
</dbReference>
<proteinExistence type="predicted"/>
<dbReference type="AlphaFoldDB" id="A0A834ARJ6"/>
<evidence type="ECO:0000313" key="1">
    <source>
        <dbReference type="EMBL" id="KAF6114601.1"/>
    </source>
</evidence>
<reference evidence="1 2" key="1">
    <citation type="journal article" date="2020" name="Nature">
        <title>Six reference-quality genomes reveal evolution of bat adaptations.</title>
        <authorList>
            <person name="Jebb D."/>
            <person name="Huang Z."/>
            <person name="Pippel M."/>
            <person name="Hughes G.M."/>
            <person name="Lavrichenko K."/>
            <person name="Devanna P."/>
            <person name="Winkler S."/>
            <person name="Jermiin L.S."/>
            <person name="Skirmuntt E.C."/>
            <person name="Katzourakis A."/>
            <person name="Burkitt-Gray L."/>
            <person name="Ray D.A."/>
            <person name="Sullivan K.A.M."/>
            <person name="Roscito J.G."/>
            <person name="Kirilenko B.M."/>
            <person name="Davalos L.M."/>
            <person name="Corthals A.P."/>
            <person name="Power M.L."/>
            <person name="Jones G."/>
            <person name="Ransome R.D."/>
            <person name="Dechmann D.K.N."/>
            <person name="Locatelli A.G."/>
            <person name="Puechmaille S.J."/>
            <person name="Fedrigo O."/>
            <person name="Jarvis E.D."/>
            <person name="Hiller M."/>
            <person name="Vernes S.C."/>
            <person name="Myers E.W."/>
            <person name="Teeling E.C."/>
        </authorList>
    </citation>
    <scope>NUCLEOTIDE SEQUENCE [LARGE SCALE GENOMIC DNA]</scope>
    <source>
        <strain evidence="1">Bat1K_MPI-CBG_1</strain>
    </source>
</reference>
<comment type="caution">
    <text evidence="1">The sequence shown here is derived from an EMBL/GenBank/DDBJ whole genome shotgun (WGS) entry which is preliminary data.</text>
</comment>
<accession>A0A834ARJ6</accession>
<gene>
    <name evidence="1" type="ORF">HJG60_010566</name>
</gene>
<dbReference type="Proteomes" id="UP000664940">
    <property type="component" value="Unassembled WGS sequence"/>
</dbReference>
<sequence>MKLPGKAAAELLYPSVYPKALAARGWYWDDGKVVGGVSEHPLPSCLVSTSSTGAGNRGGLHSYPTGLSKSWHFHAPLKPGYVPRKTRNMQAVQDTLDPQKSSWLNCLQRTHTFFQGSGFSPPKDISSLFIIFKIWPVALAPDTTVARSPRVPWTMDHCG</sequence>